<dbReference type="AlphaFoldDB" id="A0A2S2PCI5"/>
<dbReference type="InterPro" id="IPR006073">
    <property type="entry name" value="GTP-bd"/>
</dbReference>
<feature type="region of interest" description="Disordered" evidence="5">
    <location>
        <begin position="541"/>
        <end position="578"/>
    </location>
</feature>
<evidence type="ECO:0000256" key="1">
    <source>
        <dbReference type="ARBA" id="ARBA00022741"/>
    </source>
</evidence>
<comment type="function">
    <text evidence="3">Possible regulatory or functional link with the histocompatibility cluster.</text>
</comment>
<dbReference type="PANTHER" id="PTHR45709">
    <property type="entry name" value="LARGE SUBUNIT GTPASE 1 HOMOLOG-RELATED"/>
    <property type="match status" value="1"/>
</dbReference>
<evidence type="ECO:0000256" key="4">
    <source>
        <dbReference type="ARBA" id="ARBA00039902"/>
    </source>
</evidence>
<dbReference type="PANTHER" id="PTHR45709:SF3">
    <property type="entry name" value="GUANINE NUCLEOTIDE-BINDING PROTEIN-LIKE 1"/>
    <property type="match status" value="1"/>
</dbReference>
<keyword evidence="2" id="KW-0342">GTP-binding</keyword>
<dbReference type="Gene3D" id="3.40.50.300">
    <property type="entry name" value="P-loop containing nucleotide triphosphate hydrolases"/>
    <property type="match status" value="1"/>
</dbReference>
<protein>
    <recommendedName>
        <fullName evidence="4">Guanine nucleotide-binding protein-like 1</fullName>
    </recommendedName>
</protein>
<dbReference type="PRINTS" id="PR00326">
    <property type="entry name" value="GTP1OBG"/>
</dbReference>
<feature type="region of interest" description="Disordered" evidence="5">
    <location>
        <begin position="1"/>
        <end position="52"/>
    </location>
</feature>
<dbReference type="InterPro" id="IPR027417">
    <property type="entry name" value="P-loop_NTPase"/>
</dbReference>
<gene>
    <name evidence="7" type="primary">GNL1</name>
    <name evidence="7" type="ORF">g.108321</name>
</gene>
<evidence type="ECO:0000313" key="7">
    <source>
        <dbReference type="EMBL" id="MBY26908.1"/>
    </source>
</evidence>
<feature type="domain" description="G" evidence="6">
    <location>
        <begin position="349"/>
        <end position="403"/>
    </location>
</feature>
<evidence type="ECO:0000256" key="2">
    <source>
        <dbReference type="ARBA" id="ARBA00023134"/>
    </source>
</evidence>
<dbReference type="Pfam" id="PF01926">
    <property type="entry name" value="MMR_HSR1"/>
    <property type="match status" value="1"/>
</dbReference>
<evidence type="ECO:0000256" key="5">
    <source>
        <dbReference type="SAM" id="MobiDB-lite"/>
    </source>
</evidence>
<evidence type="ECO:0000256" key="3">
    <source>
        <dbReference type="ARBA" id="ARBA00037770"/>
    </source>
</evidence>
<reference evidence="7" key="1">
    <citation type="submission" date="2018-04" db="EMBL/GenBank/DDBJ databases">
        <title>Transcriptome of Schizaphis graminum biotype I.</title>
        <authorList>
            <person name="Scully E.D."/>
            <person name="Geib S.M."/>
            <person name="Palmer N.A."/>
            <person name="Koch K."/>
            <person name="Bradshaw J."/>
            <person name="Heng-Moss T."/>
            <person name="Sarath G."/>
        </authorList>
    </citation>
    <scope>NUCLEOTIDE SEQUENCE</scope>
</reference>
<keyword evidence="1" id="KW-0547">Nucleotide-binding</keyword>
<dbReference type="EMBL" id="GGMR01014289">
    <property type="protein sequence ID" value="MBY26908.1"/>
    <property type="molecule type" value="Transcribed_RNA"/>
</dbReference>
<proteinExistence type="predicted"/>
<feature type="compositionally biased region" description="Acidic residues" evidence="5">
    <location>
        <begin position="556"/>
        <end position="576"/>
    </location>
</feature>
<feature type="compositionally biased region" description="Basic and acidic residues" evidence="5">
    <location>
        <begin position="37"/>
        <end position="52"/>
    </location>
</feature>
<sequence>MPQGRRKLPFSGKQKKQQIQEKRKRKQLNAASGSEYNYERAEGNNVRPPKERLPEFNVQSINQQPLHRGGKSNPNQYVLQFRRETEEEIRKRKEDARKQIIPVSEEELEFDPAPYFCGNELGFPIRPKWSPDMTREQLDSREYNYFKEYLLTLKKRSDWDELSYFELNLETWRQMWRVMEMSDIIVWIADARYPAVPTYLFTYVLKTLKKSLIIILNKMDLVPSAIGLAWKHKITQTYNLDDDDKAKVHVLFFTSYKNSSEFKEGVQKNKPRGKLKMAAEAAENLLKECKSIIEKYQAKIDLQSWENKISEEKELEYDNEEDVEIEEKITAVPETSYEHFDLFQNNYLTIGLLGQPNAGKSSVLNALMGKKVVSVSGTPGHTKHFQTIFLTSSVRLCDCPGLVFPSKLPKPLQVLMGCYPIAQLREPYSTITFLAERLNLVKLLNLQHPEPGESEWSAIDICDSWAIKRGFLTARAGRPDTYRAANHLLRMTLSGKICLALRPLGFTANKKYWSSSAELKNIWKIKGIVDELDTYEHNFVELSDDEQKPTTQTDTNEIEDDGTDGSDEDESCDSDSSEVCGAISSNKFAALDMSN</sequence>
<organism evidence="7">
    <name type="scientific">Schizaphis graminum</name>
    <name type="common">Green bug aphid</name>
    <dbReference type="NCBI Taxonomy" id="13262"/>
    <lineage>
        <taxon>Eukaryota</taxon>
        <taxon>Metazoa</taxon>
        <taxon>Ecdysozoa</taxon>
        <taxon>Arthropoda</taxon>
        <taxon>Hexapoda</taxon>
        <taxon>Insecta</taxon>
        <taxon>Pterygota</taxon>
        <taxon>Neoptera</taxon>
        <taxon>Paraneoptera</taxon>
        <taxon>Hemiptera</taxon>
        <taxon>Sternorrhyncha</taxon>
        <taxon>Aphidomorpha</taxon>
        <taxon>Aphidoidea</taxon>
        <taxon>Aphididae</taxon>
        <taxon>Aphidini</taxon>
        <taxon>Schizaphis</taxon>
    </lineage>
</organism>
<accession>A0A2S2PCI5</accession>
<dbReference type="GO" id="GO:0003924">
    <property type="term" value="F:GTPase activity"/>
    <property type="evidence" value="ECO:0007669"/>
    <property type="project" value="InterPro"/>
</dbReference>
<feature type="compositionally biased region" description="Basic residues" evidence="5">
    <location>
        <begin position="1"/>
        <end position="27"/>
    </location>
</feature>
<evidence type="ECO:0000259" key="6">
    <source>
        <dbReference type="Pfam" id="PF01926"/>
    </source>
</evidence>
<dbReference type="SUPFAM" id="SSF52540">
    <property type="entry name" value="P-loop containing nucleoside triphosphate hydrolases"/>
    <property type="match status" value="1"/>
</dbReference>
<dbReference type="InterPro" id="IPR043358">
    <property type="entry name" value="GNL1-like"/>
</dbReference>
<name>A0A2S2PCI5_SCHGA</name>
<dbReference type="GO" id="GO:0005525">
    <property type="term" value="F:GTP binding"/>
    <property type="evidence" value="ECO:0007669"/>
    <property type="project" value="UniProtKB-KW"/>
</dbReference>